<dbReference type="Pfam" id="PF13561">
    <property type="entry name" value="adh_short_C2"/>
    <property type="match status" value="1"/>
</dbReference>
<dbReference type="GO" id="GO:0047935">
    <property type="term" value="F:glucose 1-dehydrogenase (NADP+) activity"/>
    <property type="evidence" value="ECO:0007669"/>
    <property type="project" value="RHEA"/>
</dbReference>
<dbReference type="PRINTS" id="PR00080">
    <property type="entry name" value="SDRFAMILY"/>
</dbReference>
<comment type="caution">
    <text evidence="7">The sequence shown here is derived from an EMBL/GenBank/DDBJ whole genome shotgun (WGS) entry which is preliminary data.</text>
</comment>
<dbReference type="NCBIfam" id="NF005559">
    <property type="entry name" value="PRK07231.1"/>
    <property type="match status" value="1"/>
</dbReference>
<evidence type="ECO:0000313" key="8">
    <source>
        <dbReference type="Proteomes" id="UP000054099"/>
    </source>
</evidence>
<dbReference type="Gene3D" id="3.40.50.720">
    <property type="entry name" value="NAD(P)-binding Rossmann-like Domain"/>
    <property type="match status" value="1"/>
</dbReference>
<dbReference type="Proteomes" id="UP000054099">
    <property type="component" value="Unassembled WGS sequence"/>
</dbReference>
<dbReference type="PANTHER" id="PTHR43639">
    <property type="entry name" value="OXIDOREDUCTASE, SHORT-CHAIN DEHYDROGENASE/REDUCTASE FAMILY (AFU_ORTHOLOGUE AFUA_5G02870)"/>
    <property type="match status" value="1"/>
</dbReference>
<dbReference type="InterPro" id="IPR036291">
    <property type="entry name" value="NAD(P)-bd_dom_sf"/>
</dbReference>
<dbReference type="RefSeq" id="WP_061972531.1">
    <property type="nucleotide sequence ID" value="NZ_FMAV01000002.1"/>
</dbReference>
<dbReference type="OrthoDB" id="9803333at2"/>
<comment type="catalytic activity">
    <reaction evidence="5">
        <text>D-glucose + NADP(+) = D-glucono-1,5-lactone + NADPH + H(+)</text>
        <dbReference type="Rhea" id="RHEA:14405"/>
        <dbReference type="ChEBI" id="CHEBI:4167"/>
        <dbReference type="ChEBI" id="CHEBI:15378"/>
        <dbReference type="ChEBI" id="CHEBI:16217"/>
        <dbReference type="ChEBI" id="CHEBI:57783"/>
        <dbReference type="ChEBI" id="CHEBI:58349"/>
        <dbReference type="EC" id="1.1.1.47"/>
    </reaction>
</comment>
<comment type="similarity">
    <text evidence="1">Belongs to the short-chain dehydrogenases/reductases (SDR) family.</text>
</comment>
<comment type="catalytic activity">
    <reaction evidence="6">
        <text>D-glucose + NAD(+) = D-glucono-1,5-lactone + NADH + H(+)</text>
        <dbReference type="Rhea" id="RHEA:14293"/>
        <dbReference type="ChEBI" id="CHEBI:4167"/>
        <dbReference type="ChEBI" id="CHEBI:15378"/>
        <dbReference type="ChEBI" id="CHEBI:16217"/>
        <dbReference type="ChEBI" id="CHEBI:57540"/>
        <dbReference type="ChEBI" id="CHEBI:57945"/>
        <dbReference type="EC" id="1.1.1.47"/>
    </reaction>
</comment>
<organism evidence="7 8">
    <name type="scientific">Fictibacillus enclensis</name>
    <dbReference type="NCBI Taxonomy" id="1017270"/>
    <lineage>
        <taxon>Bacteria</taxon>
        <taxon>Bacillati</taxon>
        <taxon>Bacillota</taxon>
        <taxon>Bacilli</taxon>
        <taxon>Bacillales</taxon>
        <taxon>Fictibacillaceae</taxon>
        <taxon>Fictibacillus</taxon>
    </lineage>
</organism>
<sequence length="262" mass="28640">MFTDLEGKVVIITGSTTGIGKACAQRFAKEKAKVVINYRSEKGNDLEELLQELRDLGGDAIGVQADVTKEEDVKRMVQETVKTFGTLDIFINNAGIENEVPSHELSLEDWNKVISTNLTGQFLGCREAIDYFLKHNIEGNIINMSSVHEIIPWPHFVHYAASKGGVKLMTQTLAMEYAPKKIRVNAIGPGAINTPINAEKFADPGKKADVEKLIPMGYIGEPEEIASVAVWLASKESKYVTGHTLVADGGMTLYPSFQAGRG</sequence>
<dbReference type="PANTHER" id="PTHR43639:SF1">
    <property type="entry name" value="SHORT-CHAIN DEHYDROGENASE_REDUCTASE FAMILY PROTEIN"/>
    <property type="match status" value="1"/>
</dbReference>
<evidence type="ECO:0000256" key="3">
    <source>
        <dbReference type="ARBA" id="ARBA00023002"/>
    </source>
</evidence>
<dbReference type="FunFam" id="3.40.50.720:FF:000248">
    <property type="entry name" value="Glucose 1-dehydrogenase"/>
    <property type="match status" value="1"/>
</dbReference>
<dbReference type="AlphaFoldDB" id="A0A0V8J9K7"/>
<keyword evidence="3 7" id="KW-0560">Oxidoreductase</keyword>
<accession>A0A0V8J9K7</accession>
<protein>
    <recommendedName>
        <fullName evidence="4">glucose 1-dehydrogenase [NAD(P)(+)]</fullName>
        <ecNumber evidence="4">1.1.1.47</ecNumber>
    </recommendedName>
</protein>
<evidence type="ECO:0000256" key="4">
    <source>
        <dbReference type="ARBA" id="ARBA00024389"/>
    </source>
</evidence>
<dbReference type="PRINTS" id="PR00081">
    <property type="entry name" value="GDHRDH"/>
</dbReference>
<keyword evidence="8" id="KW-1185">Reference proteome</keyword>
<dbReference type="InterPro" id="IPR020904">
    <property type="entry name" value="Sc_DH/Rdtase_CS"/>
</dbReference>
<evidence type="ECO:0000256" key="2">
    <source>
        <dbReference type="ARBA" id="ARBA00011881"/>
    </source>
</evidence>
<dbReference type="InterPro" id="IPR002347">
    <property type="entry name" value="SDR_fam"/>
</dbReference>
<evidence type="ECO:0000256" key="5">
    <source>
        <dbReference type="ARBA" id="ARBA00047555"/>
    </source>
</evidence>
<name>A0A0V8J9K7_9BACL</name>
<dbReference type="EMBL" id="LNQN01000002">
    <property type="protein sequence ID" value="KSU83693.1"/>
    <property type="molecule type" value="Genomic_DNA"/>
</dbReference>
<dbReference type="PROSITE" id="PS00061">
    <property type="entry name" value="ADH_SHORT"/>
    <property type="match status" value="1"/>
</dbReference>
<evidence type="ECO:0000256" key="6">
    <source>
        <dbReference type="ARBA" id="ARBA00048831"/>
    </source>
</evidence>
<dbReference type="NCBIfam" id="NF006493">
    <property type="entry name" value="PRK08936.1"/>
    <property type="match status" value="1"/>
</dbReference>
<gene>
    <name evidence="7" type="ORF">AS030_14210</name>
</gene>
<reference evidence="7 8" key="1">
    <citation type="journal article" date="2014" name="Antonie Van Leeuwenhoek">
        <title>Fictibacillus enclensis sp. nov., isolated from marine sediment.</title>
        <authorList>
            <person name="Dastager S.G."/>
            <person name="Mawlankar R."/>
            <person name="Srinivasan K."/>
            <person name="Tang S.K."/>
            <person name="Lee J.C."/>
            <person name="Ramana V.V."/>
            <person name="Shouche Y.S."/>
        </authorList>
    </citation>
    <scope>NUCLEOTIDE SEQUENCE [LARGE SCALE GENOMIC DNA]</scope>
    <source>
        <strain evidence="7 8">NIO-1003</strain>
    </source>
</reference>
<dbReference type="EC" id="1.1.1.47" evidence="4"/>
<evidence type="ECO:0000313" key="7">
    <source>
        <dbReference type="EMBL" id="KSU83693.1"/>
    </source>
</evidence>
<comment type="subunit">
    <text evidence="2">Homotetramer.</text>
</comment>
<dbReference type="GO" id="GO:0047934">
    <property type="term" value="F:glucose 1-dehydrogenase (NAD+) activity"/>
    <property type="evidence" value="ECO:0007669"/>
    <property type="project" value="RHEA"/>
</dbReference>
<dbReference type="CDD" id="cd05358">
    <property type="entry name" value="GlcDH_SDR_c"/>
    <property type="match status" value="1"/>
</dbReference>
<dbReference type="SUPFAM" id="SSF51735">
    <property type="entry name" value="NAD(P)-binding Rossmann-fold domains"/>
    <property type="match status" value="1"/>
</dbReference>
<proteinExistence type="inferred from homology"/>
<evidence type="ECO:0000256" key="1">
    <source>
        <dbReference type="ARBA" id="ARBA00006484"/>
    </source>
</evidence>